<feature type="compositionally biased region" description="Polar residues" evidence="1">
    <location>
        <begin position="240"/>
        <end position="273"/>
    </location>
</feature>
<feature type="compositionally biased region" description="Basic and acidic residues" evidence="1">
    <location>
        <begin position="833"/>
        <end position="850"/>
    </location>
</feature>
<feature type="compositionally biased region" description="Low complexity" evidence="1">
    <location>
        <begin position="797"/>
        <end position="807"/>
    </location>
</feature>
<evidence type="ECO:0000313" key="2">
    <source>
        <dbReference type="EMBL" id="PGH11559.1"/>
    </source>
</evidence>
<comment type="caution">
    <text evidence="2">The sequence shown here is derived from an EMBL/GenBank/DDBJ whole genome shotgun (WGS) entry which is preliminary data.</text>
</comment>
<feature type="region of interest" description="Disordered" evidence="1">
    <location>
        <begin position="527"/>
        <end position="721"/>
    </location>
</feature>
<feature type="compositionally biased region" description="Pro residues" evidence="1">
    <location>
        <begin position="123"/>
        <end position="135"/>
    </location>
</feature>
<feature type="region of interest" description="Disordered" evidence="1">
    <location>
        <begin position="342"/>
        <end position="413"/>
    </location>
</feature>
<dbReference type="Proteomes" id="UP000223968">
    <property type="component" value="Unassembled WGS sequence"/>
</dbReference>
<name>A0A2B7XRH5_9EURO</name>
<feature type="compositionally biased region" description="Basic and acidic residues" evidence="1">
    <location>
        <begin position="690"/>
        <end position="701"/>
    </location>
</feature>
<feature type="region of interest" description="Disordered" evidence="1">
    <location>
        <begin position="1"/>
        <end position="328"/>
    </location>
</feature>
<sequence>MASISLSSVQAQQLHLDSSRPSYERQNHLRLSMTAPVPNPPFVFPQRDPPSPSPDTASPRCSPPPLPSFSFPQAPDPAASATPSPTTPHLRPIGHRRRPSELNGSESIPALGSPASENVLPTQTPPGGPGLPAPGPGLSGNAPRRRGHSHRRSAAISSMDLTAVAKAFPPMPVGGSAPVTPADLKQQHVLNDEAARPSSRSFPNLSPQTPPISSSPGLLSPDVNSHARANVTEPSDTRRPVSTISSNDSTSTVRQSGNKSATSSPGNTLTTDKPQTRPRTAGASFDLKQEPSNPKDENAPQKRPLSASASVGGIKMSSSDVPDLPPFKKSIIEGYEKSSANLMSKDGTASLPKLEPTASDQNRPRTSPERKPSKKPKKMRSWAGILSRKAKKRAKKASKRAPTPPPILTRTNSEIGSMAEINFDEDNVIVLRTPTLPDAPRPVETTEPAKDTSSLESAWKPRSFYEQGTDSDMFSPVIDLDAALGPFNTPEMRSDRGVGSGFSAATKRMYSGGRRGEFVGPEMRYHRRAESAPEMPPFDRSSLGLARFGGTSTLTNPDVFYEEEEDAFLAGNDDKSESEASQITSPVPSNDETKRSSGSDSSATVTHAPSNDSNSKAPGLGIQGAESHNSSVTSEEITGQTLDSRPGTSPLTDSPATPSSVSNGPLGQSQNNPRSEDVEIVEVDDWPIPAERRPILPDKRPSTSPECVYIPKSSIPDVPVPNVNFPLPNISFDAPRLLTASSVTDRHTFHSGYTDHPVDSRHDSVEDVPSLTSSASTTTGTIPRISSNFYTRAPGDRSASFSTATSRRTSRSNGPKRASLVSLSKLVSGSNGEKSKLSYEEKAPHDEAEKTKKKGHHRISRLMHFWKTKEKQKETGK</sequence>
<feature type="compositionally biased region" description="Basic residues" evidence="1">
    <location>
        <begin position="388"/>
        <end position="399"/>
    </location>
</feature>
<feature type="compositionally biased region" description="Polar residues" evidence="1">
    <location>
        <begin position="579"/>
        <end position="590"/>
    </location>
</feature>
<evidence type="ECO:0000313" key="3">
    <source>
        <dbReference type="Proteomes" id="UP000223968"/>
    </source>
</evidence>
<dbReference type="STRING" id="1447875.A0A2B7XRH5"/>
<feature type="compositionally biased region" description="Basic and acidic residues" evidence="1">
    <location>
        <begin position="362"/>
        <end position="371"/>
    </location>
</feature>
<evidence type="ECO:0000256" key="1">
    <source>
        <dbReference type="SAM" id="MobiDB-lite"/>
    </source>
</evidence>
<dbReference type="OrthoDB" id="5406427at2759"/>
<feature type="compositionally biased region" description="Basic residues" evidence="1">
    <location>
        <begin position="851"/>
        <end position="866"/>
    </location>
</feature>
<feature type="compositionally biased region" description="Basic and acidic residues" evidence="1">
    <location>
        <begin position="867"/>
        <end position="877"/>
    </location>
</feature>
<protein>
    <recommendedName>
        <fullName evidence="4">Cell wall proline rich protein</fullName>
    </recommendedName>
</protein>
<gene>
    <name evidence="2" type="ORF">AJ79_04817</name>
</gene>
<organism evidence="2 3">
    <name type="scientific">Helicocarpus griseus UAMH5409</name>
    <dbReference type="NCBI Taxonomy" id="1447875"/>
    <lineage>
        <taxon>Eukaryota</taxon>
        <taxon>Fungi</taxon>
        <taxon>Dikarya</taxon>
        <taxon>Ascomycota</taxon>
        <taxon>Pezizomycotina</taxon>
        <taxon>Eurotiomycetes</taxon>
        <taxon>Eurotiomycetidae</taxon>
        <taxon>Onygenales</taxon>
        <taxon>Ajellomycetaceae</taxon>
        <taxon>Helicocarpus</taxon>
    </lineage>
</organism>
<feature type="compositionally biased region" description="Basic and acidic residues" evidence="1">
    <location>
        <begin position="287"/>
        <end position="300"/>
    </location>
</feature>
<feature type="compositionally biased region" description="Polar residues" evidence="1">
    <location>
        <begin position="198"/>
        <end position="207"/>
    </location>
</feature>
<feature type="compositionally biased region" description="Polar residues" evidence="1">
    <location>
        <begin position="626"/>
        <end position="673"/>
    </location>
</feature>
<keyword evidence="3" id="KW-1185">Reference proteome</keyword>
<feature type="region of interest" description="Disordered" evidence="1">
    <location>
        <begin position="751"/>
        <end position="877"/>
    </location>
</feature>
<feature type="compositionally biased region" description="Basic and acidic residues" evidence="1">
    <location>
        <begin position="756"/>
        <end position="765"/>
    </location>
</feature>
<feature type="compositionally biased region" description="Polar residues" evidence="1">
    <location>
        <begin position="1"/>
        <end position="21"/>
    </location>
</feature>
<feature type="compositionally biased region" description="Polar residues" evidence="1">
    <location>
        <begin position="598"/>
        <end position="616"/>
    </location>
</feature>
<feature type="compositionally biased region" description="Basic residues" evidence="1">
    <location>
        <begin position="143"/>
        <end position="153"/>
    </location>
</feature>
<reference evidence="2 3" key="1">
    <citation type="submission" date="2017-10" db="EMBL/GenBank/DDBJ databases">
        <title>Comparative genomics in systemic dimorphic fungi from Ajellomycetaceae.</title>
        <authorList>
            <person name="Munoz J.F."/>
            <person name="Mcewen J.G."/>
            <person name="Clay O.K."/>
            <person name="Cuomo C.A."/>
        </authorList>
    </citation>
    <scope>NUCLEOTIDE SEQUENCE [LARGE SCALE GENOMIC DNA]</scope>
    <source>
        <strain evidence="2 3">UAMH5409</strain>
    </source>
</reference>
<feature type="compositionally biased region" description="Low complexity" evidence="1">
    <location>
        <begin position="819"/>
        <end position="830"/>
    </location>
</feature>
<feature type="compositionally biased region" description="Low complexity" evidence="1">
    <location>
        <begin position="770"/>
        <end position="781"/>
    </location>
</feature>
<feature type="compositionally biased region" description="Pro residues" evidence="1">
    <location>
        <begin position="37"/>
        <end position="53"/>
    </location>
</feature>
<dbReference type="AlphaFoldDB" id="A0A2B7XRH5"/>
<feature type="region of interest" description="Disordered" evidence="1">
    <location>
        <begin position="433"/>
        <end position="462"/>
    </location>
</feature>
<feature type="compositionally biased region" description="Low complexity" evidence="1">
    <location>
        <begin position="211"/>
        <end position="221"/>
    </location>
</feature>
<feature type="compositionally biased region" description="Low complexity" evidence="1">
    <location>
        <begin position="68"/>
        <end position="88"/>
    </location>
</feature>
<proteinExistence type="predicted"/>
<accession>A0A2B7XRH5</accession>
<evidence type="ECO:0008006" key="4">
    <source>
        <dbReference type="Google" id="ProtNLM"/>
    </source>
</evidence>
<dbReference type="EMBL" id="PDNB01000071">
    <property type="protein sequence ID" value="PGH11559.1"/>
    <property type="molecule type" value="Genomic_DNA"/>
</dbReference>